<dbReference type="OrthoDB" id="5123533at2"/>
<organism evidence="1 2">
    <name type="scientific">Ruania alba</name>
    <dbReference type="NCBI Taxonomy" id="648782"/>
    <lineage>
        <taxon>Bacteria</taxon>
        <taxon>Bacillati</taxon>
        <taxon>Actinomycetota</taxon>
        <taxon>Actinomycetes</taxon>
        <taxon>Micrococcales</taxon>
        <taxon>Ruaniaceae</taxon>
        <taxon>Ruania</taxon>
    </lineage>
</organism>
<dbReference type="Proteomes" id="UP000199220">
    <property type="component" value="Unassembled WGS sequence"/>
</dbReference>
<keyword evidence="2" id="KW-1185">Reference proteome</keyword>
<dbReference type="RefSeq" id="WP_089773929.1">
    <property type="nucleotide sequence ID" value="NZ_FNTX01000002.1"/>
</dbReference>
<protein>
    <submittedName>
        <fullName evidence="1">Uncharacterized protein</fullName>
    </submittedName>
</protein>
<evidence type="ECO:0000313" key="2">
    <source>
        <dbReference type="Proteomes" id="UP000199220"/>
    </source>
</evidence>
<name>A0A1H5M0C8_9MICO</name>
<proteinExistence type="predicted"/>
<gene>
    <name evidence="1" type="ORF">SAMN04488554_3080</name>
</gene>
<evidence type="ECO:0000313" key="1">
    <source>
        <dbReference type="EMBL" id="SEE82736.1"/>
    </source>
</evidence>
<dbReference type="EMBL" id="FNTX01000002">
    <property type="protein sequence ID" value="SEE82736.1"/>
    <property type="molecule type" value="Genomic_DNA"/>
</dbReference>
<sequence length="111" mass="11552">MDSEDGSFSVGDDLPESFPADIPLIDGDILSASAMQSDGASGWAVQIQATGEGAFERAQQALRAAGFGESEESFSMSSGDLEMVGLDNGRWQVLLASIEAEGVVSDTVTEM</sequence>
<dbReference type="STRING" id="648782.SAMN04488554_3080"/>
<dbReference type="AlphaFoldDB" id="A0A1H5M0C8"/>
<accession>A0A1H5M0C8</accession>
<reference evidence="2" key="1">
    <citation type="submission" date="2016-10" db="EMBL/GenBank/DDBJ databases">
        <authorList>
            <person name="Varghese N."/>
            <person name="Submissions S."/>
        </authorList>
    </citation>
    <scope>NUCLEOTIDE SEQUENCE [LARGE SCALE GENOMIC DNA]</scope>
    <source>
        <strain evidence="2">DSM 21368</strain>
    </source>
</reference>